<dbReference type="GO" id="GO:0046872">
    <property type="term" value="F:metal ion binding"/>
    <property type="evidence" value="ECO:0007669"/>
    <property type="project" value="UniProtKB-KW"/>
</dbReference>
<dbReference type="GO" id="GO:0070260">
    <property type="term" value="F:5'-tyrosyl-DNA phosphodiesterase activity"/>
    <property type="evidence" value="ECO:0007669"/>
    <property type="project" value="TreeGrafter"/>
</dbReference>
<evidence type="ECO:0000313" key="15">
    <source>
        <dbReference type="Proteomes" id="UP000694620"/>
    </source>
</evidence>
<evidence type="ECO:0000256" key="6">
    <source>
        <dbReference type="ARBA" id="ARBA00022723"/>
    </source>
</evidence>
<dbReference type="Pfam" id="PF03372">
    <property type="entry name" value="Exo_endo_phos"/>
    <property type="match status" value="1"/>
</dbReference>
<dbReference type="GeneTree" id="ENSGT00390000014242"/>
<evidence type="ECO:0000256" key="2">
    <source>
        <dbReference type="ARBA" id="ARBA00001946"/>
    </source>
</evidence>
<dbReference type="AlphaFoldDB" id="A0A8C4THB4"/>
<keyword evidence="6" id="KW-0479">Metal-binding</keyword>
<dbReference type="PANTHER" id="PTHR15822:SF4">
    <property type="entry name" value="TYROSYL-DNA PHOSPHODIESTERASE 2"/>
    <property type="match status" value="1"/>
</dbReference>
<dbReference type="Ensembl" id="ENSECRT00000031909.1">
    <property type="protein sequence ID" value="ENSECRP00000031250.1"/>
    <property type="gene ID" value="ENSECRG00000021171.1"/>
</dbReference>
<organism evidence="14 15">
    <name type="scientific">Erpetoichthys calabaricus</name>
    <name type="common">Rope fish</name>
    <name type="synonym">Calamoichthys calabaricus</name>
    <dbReference type="NCBI Taxonomy" id="27687"/>
    <lineage>
        <taxon>Eukaryota</taxon>
        <taxon>Metazoa</taxon>
        <taxon>Chordata</taxon>
        <taxon>Craniata</taxon>
        <taxon>Vertebrata</taxon>
        <taxon>Euteleostomi</taxon>
        <taxon>Actinopterygii</taxon>
        <taxon>Polypteriformes</taxon>
        <taxon>Polypteridae</taxon>
        <taxon>Erpetoichthys</taxon>
    </lineage>
</organism>
<protein>
    <recommendedName>
        <fullName evidence="4">Tyrosyl-DNA phosphodiesterase 2</fullName>
    </recommendedName>
    <alternativeName>
        <fullName evidence="12">5'-tyrosyl-DNA phosphodiesterase</fullName>
    </alternativeName>
</protein>
<name>A0A8C4THB4_ERPCA</name>
<keyword evidence="8" id="KW-0378">Hydrolase</keyword>
<dbReference type="CDD" id="cd09080">
    <property type="entry name" value="TDP2"/>
    <property type="match status" value="1"/>
</dbReference>
<dbReference type="GO" id="GO:0016605">
    <property type="term" value="C:PML body"/>
    <property type="evidence" value="ECO:0007669"/>
    <property type="project" value="UniProtKB-SubCell"/>
</dbReference>
<dbReference type="Pfam" id="PF14555">
    <property type="entry name" value="UBA_4"/>
    <property type="match status" value="1"/>
</dbReference>
<keyword evidence="15" id="KW-1185">Reference proteome</keyword>
<dbReference type="Gene3D" id="3.60.10.10">
    <property type="entry name" value="Endonuclease/exonuclease/phosphatase"/>
    <property type="match status" value="1"/>
</dbReference>
<dbReference type="InterPro" id="IPR036691">
    <property type="entry name" value="Endo/exonu/phosph_ase_sf"/>
</dbReference>
<evidence type="ECO:0000256" key="4">
    <source>
        <dbReference type="ARBA" id="ARBA00017870"/>
    </source>
</evidence>
<keyword evidence="11" id="KW-0539">Nucleus</keyword>
<accession>A0A8C4THB4</accession>
<dbReference type="GO" id="GO:0006302">
    <property type="term" value="P:double-strand break repair"/>
    <property type="evidence" value="ECO:0007669"/>
    <property type="project" value="TreeGrafter"/>
</dbReference>
<reference evidence="14" key="3">
    <citation type="submission" date="2025-09" db="UniProtKB">
        <authorList>
            <consortium name="Ensembl"/>
        </authorList>
    </citation>
    <scope>IDENTIFICATION</scope>
</reference>
<keyword evidence="7" id="KW-0227">DNA damage</keyword>
<dbReference type="InterPro" id="IPR009060">
    <property type="entry name" value="UBA-like_sf"/>
</dbReference>
<dbReference type="SUPFAM" id="SSF46934">
    <property type="entry name" value="UBA-like"/>
    <property type="match status" value="1"/>
</dbReference>
<dbReference type="SUPFAM" id="SSF56219">
    <property type="entry name" value="DNase I-like"/>
    <property type="match status" value="1"/>
</dbReference>
<dbReference type="CDD" id="cd14344">
    <property type="entry name" value="UBA_TYDP2"/>
    <property type="match status" value="1"/>
</dbReference>
<dbReference type="GO" id="GO:0005737">
    <property type="term" value="C:cytoplasm"/>
    <property type="evidence" value="ECO:0007669"/>
    <property type="project" value="TreeGrafter"/>
</dbReference>
<dbReference type="GO" id="GO:0003697">
    <property type="term" value="F:single-stranded DNA binding"/>
    <property type="evidence" value="ECO:0007669"/>
    <property type="project" value="TreeGrafter"/>
</dbReference>
<dbReference type="Gene3D" id="1.10.8.10">
    <property type="entry name" value="DNA helicase RuvA subunit, C-terminal domain"/>
    <property type="match status" value="1"/>
</dbReference>
<sequence length="392" mass="44518">MTSRRRGHVAHTVPADWERTRLILLAVGRRRQAGMEELSGSVIEERRRLCTQFASVTSTDDAVAQCFLAENDWNLERAVHSFFETDVVLIPSAEPNTSKEHSVKNELETVACIDLTEDEPNDCASSSSGDANNANEQLGNKDNSSFSLLTWNIDGLDECEIIERARGVCSLIALYEPDIVFLQEVIPPYLGYLRKRAVSYTIVAGNDEFYFSAIMLKKSRVKLINKEIIDYPTTKMLRNLLTVKASFGDRELYLMTSHLESTKDHSAERIKQLKTVLKKMNDIPDSAIVIFGGDTNLRDQEVTKTGGLPDNICDAWEFVGKPEHCRYTWDTTTNSNKQARYKCRLRFDRIFCRRTQSGMQVTPHDMDLIGLDKLDCGRFPSDHWGIICNFNI</sequence>
<evidence type="ECO:0000256" key="7">
    <source>
        <dbReference type="ARBA" id="ARBA00022763"/>
    </source>
</evidence>
<evidence type="ECO:0000256" key="9">
    <source>
        <dbReference type="ARBA" id="ARBA00022842"/>
    </source>
</evidence>
<keyword evidence="9" id="KW-0460">Magnesium</keyword>
<evidence type="ECO:0000256" key="12">
    <source>
        <dbReference type="ARBA" id="ARBA00031304"/>
    </source>
</evidence>
<feature type="domain" description="Endonuclease/exonuclease/phosphatase" evidence="13">
    <location>
        <begin position="149"/>
        <end position="383"/>
    </location>
</feature>
<keyword evidence="10" id="KW-0234">DNA repair</keyword>
<comment type="cofactor">
    <cofactor evidence="1">
        <name>Mn(2+)</name>
        <dbReference type="ChEBI" id="CHEBI:29035"/>
    </cofactor>
</comment>
<proteinExistence type="predicted"/>
<dbReference type="PANTHER" id="PTHR15822">
    <property type="entry name" value="TRAF AND TNF RECEPTOR-ASSOCIATED PROTEIN"/>
    <property type="match status" value="1"/>
</dbReference>
<evidence type="ECO:0000256" key="1">
    <source>
        <dbReference type="ARBA" id="ARBA00001936"/>
    </source>
</evidence>
<dbReference type="InterPro" id="IPR005135">
    <property type="entry name" value="Endo/exonuclease/phosphatase"/>
</dbReference>
<dbReference type="Proteomes" id="UP000694620">
    <property type="component" value="Chromosome 13"/>
</dbReference>
<comment type="cofactor">
    <cofactor evidence="2">
        <name>Mg(2+)</name>
        <dbReference type="ChEBI" id="CHEBI:18420"/>
    </cofactor>
</comment>
<dbReference type="GO" id="GO:0004518">
    <property type="term" value="F:nuclease activity"/>
    <property type="evidence" value="ECO:0007669"/>
    <property type="project" value="UniProtKB-KW"/>
</dbReference>
<evidence type="ECO:0000259" key="13">
    <source>
        <dbReference type="Pfam" id="PF03372"/>
    </source>
</evidence>
<gene>
    <name evidence="14" type="primary">TDP2</name>
    <name evidence="14" type="synonym">tdp2b</name>
</gene>
<reference evidence="14" key="2">
    <citation type="submission" date="2025-08" db="UniProtKB">
        <authorList>
            <consortium name="Ensembl"/>
        </authorList>
    </citation>
    <scope>IDENTIFICATION</scope>
</reference>
<comment type="subcellular location">
    <subcellularLocation>
        <location evidence="3">Nucleus</location>
        <location evidence="3">PML body</location>
    </subcellularLocation>
</comment>
<evidence type="ECO:0000256" key="3">
    <source>
        <dbReference type="ARBA" id="ARBA00004322"/>
    </source>
</evidence>
<keyword evidence="5" id="KW-0540">Nuclease</keyword>
<evidence type="ECO:0000256" key="8">
    <source>
        <dbReference type="ARBA" id="ARBA00022801"/>
    </source>
</evidence>
<evidence type="ECO:0000256" key="11">
    <source>
        <dbReference type="ARBA" id="ARBA00023242"/>
    </source>
</evidence>
<evidence type="ECO:0000313" key="14">
    <source>
        <dbReference type="Ensembl" id="ENSECRP00000031250.1"/>
    </source>
</evidence>
<dbReference type="FunFam" id="3.60.10.10:FF:000024">
    <property type="entry name" value="Tyrosyl-DNA phosphodiesterase 2"/>
    <property type="match status" value="1"/>
</dbReference>
<reference evidence="14" key="1">
    <citation type="submission" date="2021-06" db="EMBL/GenBank/DDBJ databases">
        <authorList>
            <consortium name="Wellcome Sanger Institute Data Sharing"/>
        </authorList>
    </citation>
    <scope>NUCLEOTIDE SEQUENCE [LARGE SCALE GENOMIC DNA]</scope>
</reference>
<evidence type="ECO:0000256" key="5">
    <source>
        <dbReference type="ARBA" id="ARBA00022722"/>
    </source>
</evidence>
<dbReference type="InterPro" id="IPR051547">
    <property type="entry name" value="TDP2-like"/>
</dbReference>
<evidence type="ECO:0000256" key="10">
    <source>
        <dbReference type="ARBA" id="ARBA00023204"/>
    </source>
</evidence>